<accession>A0A941FH32</accession>
<dbReference type="Proteomes" id="UP000680045">
    <property type="component" value="Unassembled WGS sequence"/>
</dbReference>
<evidence type="ECO:0000313" key="1">
    <source>
        <dbReference type="EMBL" id="MBR8644683.1"/>
    </source>
</evidence>
<reference evidence="1" key="1">
    <citation type="submission" date="2021-04" db="EMBL/GenBank/DDBJ databases">
        <title>Whole genome sequencing of Enterococci isolates from hospitalized patients.</title>
        <authorList>
            <person name="Ogoti B.M."/>
            <person name="Onyambu F.G."/>
        </authorList>
    </citation>
    <scope>NUCLEOTIDE SEQUENCE</scope>
    <source>
        <strain evidence="1">242</strain>
    </source>
</reference>
<dbReference type="EMBL" id="JAGTPW010000014">
    <property type="protein sequence ID" value="MBR8644683.1"/>
    <property type="molecule type" value="Genomic_DNA"/>
</dbReference>
<dbReference type="GO" id="GO:0008081">
    <property type="term" value="F:phosphoric diester hydrolase activity"/>
    <property type="evidence" value="ECO:0007669"/>
    <property type="project" value="InterPro"/>
</dbReference>
<comment type="caution">
    <text evidence="1">The sequence shown here is derived from an EMBL/GenBank/DDBJ whole genome shotgun (WGS) entry which is preliminary data.</text>
</comment>
<sequence>MESMKRFHQLMPDIQVGVLIKRRINDQKIKEISEFASFLNPKQTILNTKLQRRIQKHRMKVFTWTVNNKNKYICSK</sequence>
<evidence type="ECO:0000313" key="2">
    <source>
        <dbReference type="Proteomes" id="UP000680045"/>
    </source>
</evidence>
<dbReference type="SUPFAM" id="SSF51695">
    <property type="entry name" value="PLC-like phosphodiesterases"/>
    <property type="match status" value="1"/>
</dbReference>
<dbReference type="AlphaFoldDB" id="A0A941FH32"/>
<gene>
    <name evidence="1" type="ORF">KEH51_10110</name>
</gene>
<dbReference type="Gene3D" id="3.20.20.190">
    <property type="entry name" value="Phosphatidylinositol (PI) phosphodiesterase"/>
    <property type="match status" value="1"/>
</dbReference>
<proteinExistence type="predicted"/>
<dbReference type="InterPro" id="IPR017946">
    <property type="entry name" value="PLC-like_Pdiesterase_TIM-brl"/>
</dbReference>
<organism evidence="1 2">
    <name type="scientific">Peribacillus frigoritolerans</name>
    <dbReference type="NCBI Taxonomy" id="450367"/>
    <lineage>
        <taxon>Bacteria</taxon>
        <taxon>Bacillati</taxon>
        <taxon>Bacillota</taxon>
        <taxon>Bacilli</taxon>
        <taxon>Bacillales</taxon>
        <taxon>Bacillaceae</taxon>
        <taxon>Peribacillus</taxon>
    </lineage>
</organism>
<dbReference type="GO" id="GO:0006629">
    <property type="term" value="P:lipid metabolic process"/>
    <property type="evidence" value="ECO:0007669"/>
    <property type="project" value="InterPro"/>
</dbReference>
<protein>
    <submittedName>
        <fullName evidence="1">Uncharacterized protein</fullName>
    </submittedName>
</protein>
<name>A0A941FH32_9BACI</name>